<dbReference type="SUPFAM" id="SSF53383">
    <property type="entry name" value="PLP-dependent transferases"/>
    <property type="match status" value="1"/>
</dbReference>
<accession>A0AA86MWS3</accession>
<protein>
    <submittedName>
        <fullName evidence="12">L-lysine N(6)-monooxygenase (NADPH)</fullName>
    </submittedName>
</protein>
<dbReference type="Pfam" id="PF00282">
    <property type="entry name" value="Pyridoxal_deC"/>
    <property type="match status" value="1"/>
</dbReference>
<dbReference type="GO" id="GO:0016491">
    <property type="term" value="F:oxidoreductase activity"/>
    <property type="evidence" value="ECO:0007669"/>
    <property type="project" value="UniProtKB-KW"/>
</dbReference>
<evidence type="ECO:0000256" key="6">
    <source>
        <dbReference type="ARBA" id="ARBA00022827"/>
    </source>
</evidence>
<gene>
    <name evidence="12" type="ORF">DNFV4_00723</name>
</gene>
<dbReference type="KEGG" id="nti:DNFV4_00723"/>
<dbReference type="GO" id="GO:0016830">
    <property type="term" value="F:carbon-carbon lyase activity"/>
    <property type="evidence" value="ECO:0007669"/>
    <property type="project" value="InterPro"/>
</dbReference>
<dbReference type="PANTHER" id="PTHR42802:SF1">
    <property type="entry name" value="L-ORNITHINE N(5)-MONOOXYGENASE"/>
    <property type="match status" value="1"/>
</dbReference>
<dbReference type="Gene3D" id="3.50.50.60">
    <property type="entry name" value="FAD/NAD(P)-binding domain"/>
    <property type="match status" value="1"/>
</dbReference>
<dbReference type="InterPro" id="IPR025700">
    <property type="entry name" value="Lys/Orn_oxygenase"/>
</dbReference>
<reference evidence="12" key="1">
    <citation type="submission" date="2022-10" db="EMBL/GenBank/DDBJ databases">
        <authorList>
            <person name="Koch H."/>
        </authorList>
    </citation>
    <scope>NUCLEOTIDE SEQUENCE</scope>
    <source>
        <strain evidence="12">DNF</strain>
    </source>
</reference>
<name>A0AA86MWS3_9BACT</name>
<dbReference type="InterPro" id="IPR015421">
    <property type="entry name" value="PyrdxlP-dep_Trfase_major"/>
</dbReference>
<dbReference type="EMBL" id="OX365700">
    <property type="protein sequence ID" value="CAI4030295.1"/>
    <property type="molecule type" value="Genomic_DNA"/>
</dbReference>
<dbReference type="GO" id="GO:0019752">
    <property type="term" value="P:carboxylic acid metabolic process"/>
    <property type="evidence" value="ECO:0007669"/>
    <property type="project" value="InterPro"/>
</dbReference>
<keyword evidence="6" id="KW-0274">FAD</keyword>
<dbReference type="GO" id="GO:0030170">
    <property type="term" value="F:pyridoxal phosphate binding"/>
    <property type="evidence" value="ECO:0007669"/>
    <property type="project" value="InterPro"/>
</dbReference>
<keyword evidence="8 11" id="KW-0663">Pyridoxal phosphate</keyword>
<proteinExistence type="inferred from homology"/>
<evidence type="ECO:0000256" key="3">
    <source>
        <dbReference type="ARBA" id="ARBA00004924"/>
    </source>
</evidence>
<evidence type="ECO:0000256" key="7">
    <source>
        <dbReference type="ARBA" id="ARBA00022857"/>
    </source>
</evidence>
<keyword evidence="13" id="KW-1185">Reference proteome</keyword>
<evidence type="ECO:0000256" key="11">
    <source>
        <dbReference type="PIRSR" id="PIRSR602129-50"/>
    </source>
</evidence>
<feature type="modified residue" description="N6-(pyridoxal phosphate)lysine" evidence="11">
    <location>
        <position position="335"/>
    </location>
</feature>
<organism evidence="12 13">
    <name type="scientific">Nitrospira tepida</name>
    <dbReference type="NCBI Taxonomy" id="2973512"/>
    <lineage>
        <taxon>Bacteria</taxon>
        <taxon>Pseudomonadati</taxon>
        <taxon>Nitrospirota</taxon>
        <taxon>Nitrospiria</taxon>
        <taxon>Nitrospirales</taxon>
        <taxon>Nitrospiraceae</taxon>
        <taxon>Nitrospira</taxon>
    </lineage>
</organism>
<dbReference type="InterPro" id="IPR015424">
    <property type="entry name" value="PyrdxlP-dep_Trfase"/>
</dbReference>
<evidence type="ECO:0000313" key="12">
    <source>
        <dbReference type="EMBL" id="CAI4030295.1"/>
    </source>
</evidence>
<keyword evidence="7" id="KW-0521">NADP</keyword>
<dbReference type="SUPFAM" id="SSF51905">
    <property type="entry name" value="FAD/NAD(P)-binding domain"/>
    <property type="match status" value="2"/>
</dbReference>
<dbReference type="Gene3D" id="3.40.640.10">
    <property type="entry name" value="Type I PLP-dependent aspartate aminotransferase-like (Major domain)"/>
    <property type="match status" value="1"/>
</dbReference>
<comment type="cofactor">
    <cofactor evidence="2">
        <name>FAD</name>
        <dbReference type="ChEBI" id="CHEBI:57692"/>
    </cofactor>
</comment>
<dbReference type="Proteomes" id="UP001179121">
    <property type="component" value="Chromosome"/>
</dbReference>
<keyword evidence="5" id="KW-0285">Flavoprotein</keyword>
<evidence type="ECO:0000313" key="13">
    <source>
        <dbReference type="Proteomes" id="UP001179121"/>
    </source>
</evidence>
<dbReference type="PANTHER" id="PTHR42802">
    <property type="entry name" value="MONOOXYGENASE"/>
    <property type="match status" value="1"/>
</dbReference>
<keyword evidence="9" id="KW-0560">Oxidoreductase</keyword>
<evidence type="ECO:0000256" key="8">
    <source>
        <dbReference type="ARBA" id="ARBA00022898"/>
    </source>
</evidence>
<comment type="similarity">
    <text evidence="4">Belongs to the lysine N(6)-hydroxylase/L-ornithine N(5)-oxygenase family.</text>
</comment>
<dbReference type="InterPro" id="IPR015422">
    <property type="entry name" value="PyrdxlP-dep_Trfase_small"/>
</dbReference>
<keyword evidence="10" id="KW-0456">Lyase</keyword>
<dbReference type="Pfam" id="PF13434">
    <property type="entry name" value="Lys_Orn_oxgnase"/>
    <property type="match status" value="1"/>
</dbReference>
<evidence type="ECO:0000256" key="9">
    <source>
        <dbReference type="ARBA" id="ARBA00023002"/>
    </source>
</evidence>
<evidence type="ECO:0000256" key="1">
    <source>
        <dbReference type="ARBA" id="ARBA00001933"/>
    </source>
</evidence>
<evidence type="ECO:0000256" key="2">
    <source>
        <dbReference type="ARBA" id="ARBA00001974"/>
    </source>
</evidence>
<comment type="pathway">
    <text evidence="3">Siderophore biosynthesis.</text>
</comment>
<dbReference type="InterPro" id="IPR036188">
    <property type="entry name" value="FAD/NAD-bd_sf"/>
</dbReference>
<dbReference type="InterPro" id="IPR002129">
    <property type="entry name" value="PyrdxlP-dep_de-COase"/>
</dbReference>
<evidence type="ECO:0000256" key="4">
    <source>
        <dbReference type="ARBA" id="ARBA00007588"/>
    </source>
</evidence>
<evidence type="ECO:0000256" key="5">
    <source>
        <dbReference type="ARBA" id="ARBA00022630"/>
    </source>
</evidence>
<dbReference type="Gene3D" id="3.90.1150.170">
    <property type="match status" value="1"/>
</dbReference>
<dbReference type="AlphaFoldDB" id="A0AA86MWS3"/>
<comment type="cofactor">
    <cofactor evidence="1 11">
        <name>pyridoxal 5'-phosphate</name>
        <dbReference type="ChEBI" id="CHEBI:597326"/>
    </cofactor>
</comment>
<dbReference type="RefSeq" id="WP_289267290.1">
    <property type="nucleotide sequence ID" value="NZ_OX365700.1"/>
</dbReference>
<evidence type="ECO:0000256" key="10">
    <source>
        <dbReference type="ARBA" id="ARBA00023239"/>
    </source>
</evidence>
<dbReference type="Gene3D" id="3.90.1150.10">
    <property type="entry name" value="Aspartate Aminotransferase, domain 1"/>
    <property type="match status" value="1"/>
</dbReference>
<sequence length="1018" mass="110209">MDTIRKIPASMLAGMTATTPSDDPLSRGRRCLLAGSRGGLARLPAVLAGAIERALECQRDDRPFPAGTAGEVLSAAEDLLGPVEVPTEGIGTDAALERLARVLAEYGLDLSHPRAAAHLQPPPLLVAVAADALASISNASLDTYDSGPSAIAVERWLIGALARMAKLGPKADGVLTPGGSISNLMGLLLARDRAARRRGVDIRRDGVGALPGPLVLCSECAHFSVQRACAALGLGEGAVRTVPTDGGRRMCARALGGLLRDLAPRHTLVAVVATAGTTDFGTMDPIPEIAPLAAEYGVWLHIDAAYGFGALFSERLADRLAGLERADSITVDLHKLGWQPAAASILLVSDHAAFAPLDREVAYLNPTDDQAAGYDGLLGRSLQTTRRPDAVKVVATLLAYGRRGLGDMVDACHGLACRAQERIEAEPNLELVSPAELTTVVFRYRCTHRHRGDLAQIEDDINGELRRRLLERGMALIGRTAVRGQGPDSPERVCLKLTLLNPTASPHEIDHLLDAALEAGRECEEERRLSAMDRVITEDPAGDRREHDVIAIGCGPFNLGLAALASTITGLDLVVLEARPELRWHPGLMFDDARLQLSFLADLVTLVDPTHPLSFLAYLRDVDRMYPFYIREQFHPTRVEYEDYLRWAASRLPAVRFSHRVEAVHWDEARERFVVETTRGDGARLALAAKHLVIGIGTESYVPEALAGLPADRLVRAGDYLDRRSEVERASHVTVVGAGQSGAEIMVDLLTQNLAGGPAVSWLTRTRSFAPLDYTKLVLEMTTPAYVRYFHRLPQPVKDRLVAEQWQHYKGISTETLEQIHDLLYRRRLKLESSPVDLRCGVTIESARQDGSGRPVLHCRHRDTGAVFPHSTDLVIAATGYRHRRASFLGPIEGRLRRDEQGRYKVRLDHSLELADSISGRIFVAHADLHSHGAAAPDLGIAPYRNAVILNAIVGREVYRLPISTAFSTFDAPGSDTGAFVSAHPGESAVLAPACDSAPRHALRRTAGDPTRSGACRA</sequence>